<evidence type="ECO:0000256" key="1">
    <source>
        <dbReference type="ARBA" id="ARBA00006336"/>
    </source>
</evidence>
<dbReference type="Gene3D" id="3.40.50.850">
    <property type="entry name" value="Isochorismatase-like"/>
    <property type="match status" value="1"/>
</dbReference>
<gene>
    <name evidence="4" type="ORF">VKT23_016107</name>
</gene>
<evidence type="ECO:0000256" key="2">
    <source>
        <dbReference type="ARBA" id="ARBA00022801"/>
    </source>
</evidence>
<dbReference type="Pfam" id="PF00857">
    <property type="entry name" value="Isochorismatase"/>
    <property type="match status" value="1"/>
</dbReference>
<evidence type="ECO:0000259" key="3">
    <source>
        <dbReference type="Pfam" id="PF00857"/>
    </source>
</evidence>
<keyword evidence="2" id="KW-0378">Hydrolase</keyword>
<dbReference type="PANTHER" id="PTHR43540:SF1">
    <property type="entry name" value="ISOCHORISMATASE HYDROLASE"/>
    <property type="match status" value="1"/>
</dbReference>
<keyword evidence="5" id="KW-1185">Reference proteome</keyword>
<dbReference type="PANTHER" id="PTHR43540">
    <property type="entry name" value="PEROXYUREIDOACRYLATE/UREIDOACRYLATE AMIDOHYDROLASE-RELATED"/>
    <property type="match status" value="1"/>
</dbReference>
<evidence type="ECO:0000313" key="4">
    <source>
        <dbReference type="EMBL" id="KAK7442509.1"/>
    </source>
</evidence>
<protein>
    <recommendedName>
        <fullName evidence="3">Isochorismatase-like domain-containing protein</fullName>
    </recommendedName>
</protein>
<feature type="domain" description="Isochorismatase-like" evidence="3">
    <location>
        <begin position="18"/>
        <end position="155"/>
    </location>
</feature>
<accession>A0ABR1IY26</accession>
<reference evidence="4 5" key="1">
    <citation type="submission" date="2024-01" db="EMBL/GenBank/DDBJ databases">
        <title>A draft genome for the cacao thread blight pathogen Marasmiellus scandens.</title>
        <authorList>
            <person name="Baruah I.K."/>
            <person name="Leung J."/>
            <person name="Bukari Y."/>
            <person name="Amoako-Attah I."/>
            <person name="Meinhardt L.W."/>
            <person name="Bailey B.A."/>
            <person name="Cohen S.P."/>
        </authorList>
    </citation>
    <scope>NUCLEOTIDE SEQUENCE [LARGE SCALE GENOMIC DNA]</scope>
    <source>
        <strain evidence="4 5">GH-19</strain>
    </source>
</reference>
<dbReference type="InterPro" id="IPR050272">
    <property type="entry name" value="Isochorismatase-like_hydrls"/>
</dbReference>
<dbReference type="InterPro" id="IPR000868">
    <property type="entry name" value="Isochorismatase-like_dom"/>
</dbReference>
<dbReference type="EMBL" id="JBANRG010000058">
    <property type="protein sequence ID" value="KAK7442509.1"/>
    <property type="molecule type" value="Genomic_DNA"/>
</dbReference>
<evidence type="ECO:0000313" key="5">
    <source>
        <dbReference type="Proteomes" id="UP001498398"/>
    </source>
</evidence>
<dbReference type="Proteomes" id="UP001498398">
    <property type="component" value="Unassembled WGS sequence"/>
</dbReference>
<organism evidence="4 5">
    <name type="scientific">Marasmiellus scandens</name>
    <dbReference type="NCBI Taxonomy" id="2682957"/>
    <lineage>
        <taxon>Eukaryota</taxon>
        <taxon>Fungi</taxon>
        <taxon>Dikarya</taxon>
        <taxon>Basidiomycota</taxon>
        <taxon>Agaricomycotina</taxon>
        <taxon>Agaricomycetes</taxon>
        <taxon>Agaricomycetidae</taxon>
        <taxon>Agaricales</taxon>
        <taxon>Marasmiineae</taxon>
        <taxon>Omphalotaceae</taxon>
        <taxon>Marasmiellus</taxon>
    </lineage>
</organism>
<dbReference type="InterPro" id="IPR036380">
    <property type="entry name" value="Isochorismatase-like_sf"/>
</dbReference>
<sequence length="198" mass="21375">MQVQAAGSSFPAPYARHVLLLLNTQVAMLSNPPQGIPYSSTVRENIDYILSLARAANNPPLIIHVRNTGDVGEMDEPNTPGWELFFAPTKGEVVIDNLKNNAFAGTKLGEHIRRDAELVVVGTLSDFGVRATCSAALGRGNEVILIRGAHGTFDRVEVLYGGGITPADNIQTEIEEELEEAGVHVLDMKDVPGLFTDR</sequence>
<name>A0ABR1IY26_9AGAR</name>
<comment type="similarity">
    <text evidence="1">Belongs to the isochorismatase family.</text>
</comment>
<proteinExistence type="inferred from homology"/>
<dbReference type="SUPFAM" id="SSF52499">
    <property type="entry name" value="Isochorismatase-like hydrolases"/>
    <property type="match status" value="1"/>
</dbReference>
<comment type="caution">
    <text evidence="4">The sequence shown here is derived from an EMBL/GenBank/DDBJ whole genome shotgun (WGS) entry which is preliminary data.</text>
</comment>